<gene>
    <name evidence="1" type="ORF">M9H77_23899</name>
</gene>
<sequence length="247" mass="27824">MSGIVACRIGLWMKEYLTWIQKVLRLARGYLRMVNFQVLLKAKIKRQGLEKELGETNLKSQQRKNEDWTRDINYRNNNQFIFSKCKISISNKTYGITYWSNKGLWQLNTIPFQHTSAFSISTSDCYCSGFRCCQILLSASAAATDFYTKKQHQVSLMLHLQQCEATNVAVFIGTHQGSIAMRGDPIYTIVAAFTSVGSEATNQSDYVNLETLLAILILVSPICCMSNAVVAGYFLTLKEGGDVICSY</sequence>
<proteinExistence type="predicted"/>
<accession>A0ACC0AYP8</accession>
<dbReference type="Proteomes" id="UP001060085">
    <property type="component" value="Linkage Group LG05"/>
</dbReference>
<organism evidence="1 2">
    <name type="scientific">Catharanthus roseus</name>
    <name type="common">Madagascar periwinkle</name>
    <name type="synonym">Vinca rosea</name>
    <dbReference type="NCBI Taxonomy" id="4058"/>
    <lineage>
        <taxon>Eukaryota</taxon>
        <taxon>Viridiplantae</taxon>
        <taxon>Streptophyta</taxon>
        <taxon>Embryophyta</taxon>
        <taxon>Tracheophyta</taxon>
        <taxon>Spermatophyta</taxon>
        <taxon>Magnoliopsida</taxon>
        <taxon>eudicotyledons</taxon>
        <taxon>Gunneridae</taxon>
        <taxon>Pentapetalae</taxon>
        <taxon>asterids</taxon>
        <taxon>lamiids</taxon>
        <taxon>Gentianales</taxon>
        <taxon>Apocynaceae</taxon>
        <taxon>Rauvolfioideae</taxon>
        <taxon>Vinceae</taxon>
        <taxon>Catharanthinae</taxon>
        <taxon>Catharanthus</taxon>
    </lineage>
</organism>
<protein>
    <submittedName>
        <fullName evidence="1">Uncharacterized protein</fullName>
    </submittedName>
</protein>
<evidence type="ECO:0000313" key="2">
    <source>
        <dbReference type="Proteomes" id="UP001060085"/>
    </source>
</evidence>
<name>A0ACC0AYP8_CATRO</name>
<evidence type="ECO:0000313" key="1">
    <source>
        <dbReference type="EMBL" id="KAI5664576.1"/>
    </source>
</evidence>
<comment type="caution">
    <text evidence="1">The sequence shown here is derived from an EMBL/GenBank/DDBJ whole genome shotgun (WGS) entry which is preliminary data.</text>
</comment>
<reference evidence="2" key="1">
    <citation type="journal article" date="2023" name="Nat. Plants">
        <title>Single-cell RNA sequencing provides a high-resolution roadmap for understanding the multicellular compartmentation of specialized metabolism.</title>
        <authorList>
            <person name="Sun S."/>
            <person name="Shen X."/>
            <person name="Li Y."/>
            <person name="Li Y."/>
            <person name="Wang S."/>
            <person name="Li R."/>
            <person name="Zhang H."/>
            <person name="Shen G."/>
            <person name="Guo B."/>
            <person name="Wei J."/>
            <person name="Xu J."/>
            <person name="St-Pierre B."/>
            <person name="Chen S."/>
            <person name="Sun C."/>
        </authorList>
    </citation>
    <scope>NUCLEOTIDE SEQUENCE [LARGE SCALE GENOMIC DNA]</scope>
</reference>
<keyword evidence="2" id="KW-1185">Reference proteome</keyword>
<dbReference type="EMBL" id="CM044705">
    <property type="protein sequence ID" value="KAI5664576.1"/>
    <property type="molecule type" value="Genomic_DNA"/>
</dbReference>